<dbReference type="GO" id="GO:0003774">
    <property type="term" value="F:cytoskeletal motor activity"/>
    <property type="evidence" value="ECO:0007669"/>
    <property type="project" value="InterPro"/>
</dbReference>
<feature type="chain" id="PRO_5015925236" description="Flagellar L-ring protein" evidence="11">
    <location>
        <begin position="19"/>
        <end position="246"/>
    </location>
</feature>
<dbReference type="PRINTS" id="PR01008">
    <property type="entry name" value="FLGLRINGFLGH"/>
</dbReference>
<dbReference type="PANTHER" id="PTHR34933:SF1">
    <property type="entry name" value="FLAGELLAR L-RING PROTEIN"/>
    <property type="match status" value="1"/>
</dbReference>
<keyword evidence="6 10" id="KW-0472">Membrane</keyword>
<dbReference type="PANTHER" id="PTHR34933">
    <property type="entry name" value="FLAGELLAR L-RING PROTEIN"/>
    <property type="match status" value="1"/>
</dbReference>
<keyword evidence="10" id="KW-0449">Lipoprotein</keyword>
<dbReference type="Pfam" id="PF02107">
    <property type="entry name" value="FlgH"/>
    <property type="match status" value="1"/>
</dbReference>
<evidence type="ECO:0000256" key="9">
    <source>
        <dbReference type="ARBA" id="ARBA00032876"/>
    </source>
</evidence>
<dbReference type="EMBL" id="NBIU01000037">
    <property type="protein sequence ID" value="PZT47384.1"/>
    <property type="molecule type" value="Genomic_DNA"/>
</dbReference>
<dbReference type="GO" id="GO:0071973">
    <property type="term" value="P:bacterial-type flagellum-dependent cell motility"/>
    <property type="evidence" value="ECO:0007669"/>
    <property type="project" value="InterPro"/>
</dbReference>
<keyword evidence="5 10" id="KW-0732">Signal</keyword>
<comment type="similarity">
    <text evidence="2 10">Belongs to the FlgH family.</text>
</comment>
<evidence type="ECO:0000256" key="2">
    <source>
        <dbReference type="ARBA" id="ARBA00006929"/>
    </source>
</evidence>
<keyword evidence="12" id="KW-0969">Cilium</keyword>
<feature type="signal peptide" evidence="11">
    <location>
        <begin position="1"/>
        <end position="18"/>
    </location>
</feature>
<proteinExistence type="inferred from homology"/>
<evidence type="ECO:0000256" key="8">
    <source>
        <dbReference type="ARBA" id="ARBA00023237"/>
    </source>
</evidence>
<dbReference type="GO" id="GO:0009279">
    <property type="term" value="C:cell outer membrane"/>
    <property type="evidence" value="ECO:0007669"/>
    <property type="project" value="UniProtKB-SubCell"/>
</dbReference>
<keyword evidence="13" id="KW-1185">Reference proteome</keyword>
<evidence type="ECO:0000256" key="7">
    <source>
        <dbReference type="ARBA" id="ARBA00023143"/>
    </source>
</evidence>
<evidence type="ECO:0000256" key="3">
    <source>
        <dbReference type="ARBA" id="ARBA00011439"/>
    </source>
</evidence>
<name>A0A2W6MS40_9HELI</name>
<evidence type="ECO:0000256" key="11">
    <source>
        <dbReference type="SAM" id="SignalP"/>
    </source>
</evidence>
<dbReference type="AlphaFoldDB" id="A0A2W6MS40"/>
<comment type="function">
    <text evidence="1 10">Assembles around the rod to form the L-ring and probably protects the motor/basal body from shearing forces during rotation.</text>
</comment>
<keyword evidence="8 10" id="KW-0998">Cell outer membrane</keyword>
<evidence type="ECO:0000256" key="5">
    <source>
        <dbReference type="ARBA" id="ARBA00022729"/>
    </source>
</evidence>
<evidence type="ECO:0000256" key="1">
    <source>
        <dbReference type="ARBA" id="ARBA00002591"/>
    </source>
</evidence>
<evidence type="ECO:0000313" key="12">
    <source>
        <dbReference type="EMBL" id="PZT47384.1"/>
    </source>
</evidence>
<keyword evidence="12" id="KW-0966">Cell projection</keyword>
<keyword evidence="7 10" id="KW-0975">Bacterial flagellum</keyword>
<dbReference type="PROSITE" id="PS51257">
    <property type="entry name" value="PROKAR_LIPOPROTEIN"/>
    <property type="match status" value="1"/>
</dbReference>
<comment type="subunit">
    <text evidence="3 10">The basal body constitutes a major portion of the flagellar organelle and consists of four rings (L,P,S, and M) mounted on a central rod.</text>
</comment>
<comment type="caution">
    <text evidence="12">The sequence shown here is derived from an EMBL/GenBank/DDBJ whole genome shotgun (WGS) entry which is preliminary data.</text>
</comment>
<organism evidence="12 13">
    <name type="scientific">Helicobacter valdiviensis</name>
    <dbReference type="NCBI Taxonomy" id="1458358"/>
    <lineage>
        <taxon>Bacteria</taxon>
        <taxon>Pseudomonadati</taxon>
        <taxon>Campylobacterota</taxon>
        <taxon>Epsilonproteobacteria</taxon>
        <taxon>Campylobacterales</taxon>
        <taxon>Helicobacteraceae</taxon>
        <taxon>Helicobacter</taxon>
    </lineage>
</organism>
<comment type="subcellular location">
    <subcellularLocation>
        <location evidence="10">Cell outer membrane</location>
        <topology evidence="10">Lipid-anchor</topology>
    </subcellularLocation>
    <subcellularLocation>
        <location evidence="10">Bacterial flagellum basal body</location>
    </subcellularLocation>
</comment>
<dbReference type="InterPro" id="IPR000527">
    <property type="entry name" value="Flag_Lring"/>
</dbReference>
<dbReference type="NCBIfam" id="NF001303">
    <property type="entry name" value="PRK00249.1-3"/>
    <property type="match status" value="1"/>
</dbReference>
<reference evidence="12 13" key="1">
    <citation type="submission" date="2017-03" db="EMBL/GenBank/DDBJ databases">
        <title>Genomic and clinical evidence uncovers the enterohepatic species Helicobacter valdiviensis as a potential human intestinal pathogen.</title>
        <authorList>
            <person name="Fresia P."/>
            <person name="Jara R."/>
            <person name="Sierra R."/>
            <person name="Ferres I."/>
            <person name="Greif G."/>
            <person name="Iraola G."/>
            <person name="Collado L."/>
        </authorList>
    </citation>
    <scope>NUCLEOTIDE SEQUENCE [LARGE SCALE GENOMIC DNA]</scope>
    <source>
        <strain evidence="12 13">WBE14</strain>
    </source>
</reference>
<sequence>MKSLKIKHFLSFSYMVSALGISVFVSGCATTEPQISFKPPAYVEELPPKEEEDNFGNPGSIFGQGDNLLFSDRRAMQLNDLVTVIINQTAQASSSANRNLNETSSGSVMAPSLTYGGNSSGINGLVNGFNNLTAFGINTGNNTSTFTGTGTQNRQETFTTTIAARIIKVLQNGNYFIEGSREVLINGEKQVIHLSGVVRPTDIARNNTIESQYIADAKIMYDTQGELKRTTEKGWGTKLIQSIWPF</sequence>
<dbReference type="GO" id="GO:0009427">
    <property type="term" value="C:bacterial-type flagellum basal body, distal rod, L ring"/>
    <property type="evidence" value="ECO:0007669"/>
    <property type="project" value="InterPro"/>
</dbReference>
<evidence type="ECO:0000256" key="6">
    <source>
        <dbReference type="ARBA" id="ARBA00023136"/>
    </source>
</evidence>
<accession>A0A2W6MS40</accession>
<dbReference type="Proteomes" id="UP000249746">
    <property type="component" value="Unassembled WGS sequence"/>
</dbReference>
<gene>
    <name evidence="10" type="primary">flgH</name>
    <name evidence="12" type="ORF">B6S12_09300</name>
</gene>
<evidence type="ECO:0000256" key="4">
    <source>
        <dbReference type="ARBA" id="ARBA00016940"/>
    </source>
</evidence>
<keyword evidence="12" id="KW-0282">Flagellum</keyword>
<evidence type="ECO:0000256" key="10">
    <source>
        <dbReference type="HAMAP-Rule" id="MF_00415"/>
    </source>
</evidence>
<dbReference type="HAMAP" id="MF_00415">
    <property type="entry name" value="FlgH"/>
    <property type="match status" value="1"/>
</dbReference>
<protein>
    <recommendedName>
        <fullName evidence="4 10">Flagellar L-ring protein</fullName>
    </recommendedName>
    <alternativeName>
        <fullName evidence="9 10">Basal body L-ring protein</fullName>
    </alternativeName>
</protein>
<evidence type="ECO:0000313" key="13">
    <source>
        <dbReference type="Proteomes" id="UP000249746"/>
    </source>
</evidence>